<proteinExistence type="predicted"/>
<feature type="region of interest" description="Disordered" evidence="1">
    <location>
        <begin position="1"/>
        <end position="20"/>
    </location>
</feature>
<evidence type="ECO:0000313" key="3">
    <source>
        <dbReference type="Proteomes" id="UP000345637"/>
    </source>
</evidence>
<accession>A0A485AMP3</accession>
<evidence type="ECO:0000256" key="1">
    <source>
        <dbReference type="SAM" id="MobiDB-lite"/>
    </source>
</evidence>
<sequence>MNNKLTDSEPHSRNRYHNLSRVSDRSNNFTYKGNMLIQVCIGCSGAITLKNIKKNLVAGRNVVTILQQIKKQLRCDIIESTSLTGCNVF</sequence>
<evidence type="ECO:0000313" key="2">
    <source>
        <dbReference type="EMBL" id="VFS62112.1"/>
    </source>
</evidence>
<dbReference type="AlphaFoldDB" id="A0A485AMP3"/>
<dbReference type="EMBL" id="CAADJE010000020">
    <property type="protein sequence ID" value="VFS62112.1"/>
    <property type="molecule type" value="Genomic_DNA"/>
</dbReference>
<reference evidence="2 3" key="1">
    <citation type="submission" date="2019-03" db="EMBL/GenBank/DDBJ databases">
        <authorList>
            <consortium name="Pathogen Informatics"/>
        </authorList>
    </citation>
    <scope>NUCLEOTIDE SEQUENCE [LARGE SCALE GENOMIC DNA]</scope>
    <source>
        <strain evidence="2 3">NCTC12998</strain>
    </source>
</reference>
<organism evidence="2 3">
    <name type="scientific">Raoultella planticola</name>
    <name type="common">Klebsiella planticola</name>
    <dbReference type="NCBI Taxonomy" id="575"/>
    <lineage>
        <taxon>Bacteria</taxon>
        <taxon>Pseudomonadati</taxon>
        <taxon>Pseudomonadota</taxon>
        <taxon>Gammaproteobacteria</taxon>
        <taxon>Enterobacterales</taxon>
        <taxon>Enterobacteriaceae</taxon>
        <taxon>Klebsiella/Raoultella group</taxon>
        <taxon>Raoultella</taxon>
    </lineage>
</organism>
<protein>
    <submittedName>
        <fullName evidence="2">Uncharacterized protein</fullName>
    </submittedName>
</protein>
<name>A0A485AMP3_RAOPL</name>
<gene>
    <name evidence="2" type="ORF">NCTC12998_01711</name>
</gene>
<dbReference type="Proteomes" id="UP000345637">
    <property type="component" value="Unassembled WGS sequence"/>
</dbReference>
<feature type="compositionally biased region" description="Basic and acidic residues" evidence="1">
    <location>
        <begin position="1"/>
        <end position="12"/>
    </location>
</feature>